<dbReference type="InterPro" id="IPR036291">
    <property type="entry name" value="NAD(P)-bd_dom_sf"/>
</dbReference>
<dbReference type="SUPFAM" id="SSF50129">
    <property type="entry name" value="GroES-like"/>
    <property type="match status" value="1"/>
</dbReference>
<dbReference type="CDD" id="cd08255">
    <property type="entry name" value="2-desacetyl-2-hydroxyethyl_bacteriochlorophyllide_like"/>
    <property type="match status" value="1"/>
</dbReference>
<comment type="similarity">
    <text evidence="2">Belongs to the zinc-containing alcohol dehydrogenase family.</text>
</comment>
<evidence type="ECO:0000313" key="7">
    <source>
        <dbReference type="Proteomes" id="UP000183900"/>
    </source>
</evidence>
<name>A0A0K6HP86_9HYPH</name>
<protein>
    <recommendedName>
        <fullName evidence="8">Threonine dehydrogenase or related Zn-dependent dehydrogenase</fullName>
    </recommendedName>
</protein>
<dbReference type="GO" id="GO:0046872">
    <property type="term" value="F:metal ion binding"/>
    <property type="evidence" value="ECO:0007669"/>
    <property type="project" value="UniProtKB-KW"/>
</dbReference>
<dbReference type="Proteomes" id="UP000183900">
    <property type="component" value="Unassembled WGS sequence"/>
</dbReference>
<dbReference type="OrthoDB" id="9781588at2"/>
<gene>
    <name evidence="6" type="ORF">Ga0061067_10244</name>
</gene>
<organism evidence="6 7">
    <name type="scientific">Pannonibacter indicus</name>
    <dbReference type="NCBI Taxonomy" id="466044"/>
    <lineage>
        <taxon>Bacteria</taxon>
        <taxon>Pseudomonadati</taxon>
        <taxon>Pseudomonadota</taxon>
        <taxon>Alphaproteobacteria</taxon>
        <taxon>Hyphomicrobiales</taxon>
        <taxon>Stappiaceae</taxon>
        <taxon>Pannonibacter</taxon>
    </lineage>
</organism>
<dbReference type="PANTHER" id="PTHR43350:SF19">
    <property type="entry name" value="D-GULOSIDE 3-DEHYDROGENASE"/>
    <property type="match status" value="1"/>
</dbReference>
<proteinExistence type="inferred from homology"/>
<dbReference type="GO" id="GO:0016491">
    <property type="term" value="F:oxidoreductase activity"/>
    <property type="evidence" value="ECO:0007669"/>
    <property type="project" value="UniProtKB-KW"/>
</dbReference>
<comment type="cofactor">
    <cofactor evidence="1">
        <name>Zn(2+)</name>
        <dbReference type="ChEBI" id="CHEBI:29105"/>
    </cofactor>
</comment>
<evidence type="ECO:0000256" key="3">
    <source>
        <dbReference type="ARBA" id="ARBA00022723"/>
    </source>
</evidence>
<dbReference type="PANTHER" id="PTHR43350">
    <property type="entry name" value="NAD-DEPENDENT ALCOHOL DEHYDROGENASE"/>
    <property type="match status" value="1"/>
</dbReference>
<evidence type="ECO:0000256" key="5">
    <source>
        <dbReference type="ARBA" id="ARBA00023002"/>
    </source>
</evidence>
<keyword evidence="3" id="KW-0479">Metal-binding</keyword>
<dbReference type="Gene3D" id="3.90.180.10">
    <property type="entry name" value="Medium-chain alcohol dehydrogenases, catalytic domain"/>
    <property type="match status" value="1"/>
</dbReference>
<evidence type="ECO:0000313" key="6">
    <source>
        <dbReference type="EMBL" id="CUA92646.1"/>
    </source>
</evidence>
<sequence>MTVDENAGNGQRAATALWYVAKGACELRREQLALLEPGHARLRTLASGVSRGTERLVLSGLVPETEWQRMRAPLQGGAFPYPVKYGYAAVGSVEAGPPELLGQTVFCLHPHQDLFDAPLEMLVPVPEHIPAERAILAANMETALNALWDGAPAPGDHICVVGGGVLGLLCVFLAAGIPGTRVRLVDIDPSRAEIAASFGAGFALPSEAPGDQDLVIHASASPEGLATALTCAGDEATVLELSWYGAKPVSVPLGADFHSRRLVLKSTQVGRIPAQRRNRWTFRRRLETALALLADDRLDALLHPVLPFASLPGRLPHVLLHDRSALAPLVVYDQPE</sequence>
<evidence type="ECO:0000256" key="4">
    <source>
        <dbReference type="ARBA" id="ARBA00022833"/>
    </source>
</evidence>
<evidence type="ECO:0000256" key="1">
    <source>
        <dbReference type="ARBA" id="ARBA00001947"/>
    </source>
</evidence>
<dbReference type="SUPFAM" id="SSF51735">
    <property type="entry name" value="NAD(P)-binding Rossmann-fold domains"/>
    <property type="match status" value="1"/>
</dbReference>
<dbReference type="InterPro" id="IPR011032">
    <property type="entry name" value="GroES-like_sf"/>
</dbReference>
<dbReference type="RefSeq" id="WP_055454376.1">
    <property type="nucleotide sequence ID" value="NZ_CYHE01000002.1"/>
</dbReference>
<dbReference type="AlphaFoldDB" id="A0A0K6HP86"/>
<evidence type="ECO:0008006" key="8">
    <source>
        <dbReference type="Google" id="ProtNLM"/>
    </source>
</evidence>
<dbReference type="Gene3D" id="3.40.50.720">
    <property type="entry name" value="NAD(P)-binding Rossmann-like Domain"/>
    <property type="match status" value="1"/>
</dbReference>
<keyword evidence="5" id="KW-0560">Oxidoreductase</keyword>
<evidence type="ECO:0000256" key="2">
    <source>
        <dbReference type="ARBA" id="ARBA00008072"/>
    </source>
</evidence>
<accession>A0A0K6HP86</accession>
<keyword evidence="4" id="KW-0862">Zinc</keyword>
<reference evidence="7" key="1">
    <citation type="submission" date="2015-08" db="EMBL/GenBank/DDBJ databases">
        <authorList>
            <person name="Varghese N."/>
        </authorList>
    </citation>
    <scope>NUCLEOTIDE SEQUENCE [LARGE SCALE GENOMIC DNA]</scope>
    <source>
        <strain evidence="7">DSM 23407</strain>
    </source>
</reference>
<dbReference type="EMBL" id="CYHE01000002">
    <property type="protein sequence ID" value="CUA92646.1"/>
    <property type="molecule type" value="Genomic_DNA"/>
</dbReference>
<keyword evidence="7" id="KW-1185">Reference proteome</keyword>